<name>A0ABW2Z0G7_9SPHI</name>
<keyword evidence="1" id="KW-1133">Transmembrane helix</keyword>
<evidence type="ECO:0000313" key="3">
    <source>
        <dbReference type="Proteomes" id="UP001596958"/>
    </source>
</evidence>
<feature type="transmembrane region" description="Helical" evidence="1">
    <location>
        <begin position="92"/>
        <end position="111"/>
    </location>
</feature>
<dbReference type="Pfam" id="PF06170">
    <property type="entry name" value="DUF983"/>
    <property type="match status" value="1"/>
</dbReference>
<evidence type="ECO:0000313" key="2">
    <source>
        <dbReference type="EMBL" id="MFD0750963.1"/>
    </source>
</evidence>
<gene>
    <name evidence="2" type="ORF">ACFQZS_12480</name>
</gene>
<keyword evidence="3" id="KW-1185">Reference proteome</keyword>
<evidence type="ECO:0000256" key="1">
    <source>
        <dbReference type="SAM" id="Phobius"/>
    </source>
</evidence>
<keyword evidence="1" id="KW-0812">Transmembrane</keyword>
<accession>A0ABW2Z0G7</accession>
<dbReference type="RefSeq" id="WP_377100701.1">
    <property type="nucleotide sequence ID" value="NZ_JBHTHU010000009.1"/>
</dbReference>
<protein>
    <submittedName>
        <fullName evidence="2">DUF983 domain-containing protein</fullName>
    </submittedName>
</protein>
<dbReference type="Proteomes" id="UP001596958">
    <property type="component" value="Unassembled WGS sequence"/>
</dbReference>
<dbReference type="EMBL" id="JBHTHU010000009">
    <property type="protein sequence ID" value="MFD0750963.1"/>
    <property type="molecule type" value="Genomic_DNA"/>
</dbReference>
<dbReference type="InterPro" id="IPR009325">
    <property type="entry name" value="DUF983"/>
</dbReference>
<keyword evidence="1" id="KW-0472">Membrane</keyword>
<feature type="transmembrane region" description="Helical" evidence="1">
    <location>
        <begin position="60"/>
        <end position="86"/>
    </location>
</feature>
<comment type="caution">
    <text evidence="2">The sequence shown here is derived from an EMBL/GenBank/DDBJ whole genome shotgun (WGS) entry which is preliminary data.</text>
</comment>
<organism evidence="2 3">
    <name type="scientific">Mucilaginibacter calamicampi</name>
    <dbReference type="NCBI Taxonomy" id="1302352"/>
    <lineage>
        <taxon>Bacteria</taxon>
        <taxon>Pseudomonadati</taxon>
        <taxon>Bacteroidota</taxon>
        <taxon>Sphingobacteriia</taxon>
        <taxon>Sphingobacteriales</taxon>
        <taxon>Sphingobacteriaceae</taxon>
        <taxon>Mucilaginibacter</taxon>
    </lineage>
</organism>
<reference evidence="3" key="1">
    <citation type="journal article" date="2019" name="Int. J. Syst. Evol. Microbiol.">
        <title>The Global Catalogue of Microorganisms (GCM) 10K type strain sequencing project: providing services to taxonomists for standard genome sequencing and annotation.</title>
        <authorList>
            <consortium name="The Broad Institute Genomics Platform"/>
            <consortium name="The Broad Institute Genome Sequencing Center for Infectious Disease"/>
            <person name="Wu L."/>
            <person name="Ma J."/>
        </authorList>
    </citation>
    <scope>NUCLEOTIDE SEQUENCE [LARGE SCALE GENOMIC DNA]</scope>
    <source>
        <strain evidence="3">CCUG 63418</strain>
    </source>
</reference>
<sequence length="141" mass="16051">MYTLADNTMKISQTYAAVNAKCPKCRRGDMFANGMYSLSSQKMNETCPHCGFKFEIEPGYFYVAMFVSYAFNIAQMVTLAVGLYILTGSKNPWIYVAVLLSSAVVLSPFNFRYSRVVLLYWLTPGVHYDPNRSKDDYKRIG</sequence>
<proteinExistence type="predicted"/>